<dbReference type="GO" id="GO:0003910">
    <property type="term" value="F:DNA ligase (ATP) activity"/>
    <property type="evidence" value="ECO:0007669"/>
    <property type="project" value="InterPro"/>
</dbReference>
<dbReference type="InterPro" id="IPR012340">
    <property type="entry name" value="NA-bd_OB-fold"/>
</dbReference>
<dbReference type="SUPFAM" id="SSF50249">
    <property type="entry name" value="Nucleic acid-binding proteins"/>
    <property type="match status" value="1"/>
</dbReference>
<gene>
    <name evidence="3" type="ORF">NVP1204O_25</name>
</gene>
<dbReference type="InterPro" id="IPR012310">
    <property type="entry name" value="DNA_ligase_ATP-dep_cent"/>
</dbReference>
<feature type="domain" description="ATP-dependent DNA ligase family profile" evidence="2">
    <location>
        <begin position="126"/>
        <end position="250"/>
    </location>
</feature>
<dbReference type="GO" id="GO:0006310">
    <property type="term" value="P:DNA recombination"/>
    <property type="evidence" value="ECO:0007669"/>
    <property type="project" value="InterPro"/>
</dbReference>
<sequence>MNVFEFLGLPADHRKPNKAVMTVKNYEEVPDSKKEFPMFAQLKKDGVYCLVVVHDGKRAMFNRTGKQMQNTGVIKVSNCPDGVYIAELCNDSCSLEVLSGIVNPNRTKALSEEQLYLTNSMYLAYFDFLLISEFIEGLEPAPYNVRHKALVSNKGVLEDDETILKYAIVENEQQLKGLAYFLCGQDEEGVVAKQMGCGWVAGHKGYRQMKIVKNVENGFGIDVDLLCIGFEEGQGKYEGKIANLLFKYKNGATVTAMLGKGWTHAMAERLFIDIHTGEFTPVGKVYRVVGLQGSSKNELIRLPKVREYRHDKIEGDY</sequence>
<evidence type="ECO:0000256" key="1">
    <source>
        <dbReference type="ARBA" id="ARBA00013308"/>
    </source>
</evidence>
<dbReference type="Proteomes" id="UP000269294">
    <property type="component" value="Segment"/>
</dbReference>
<evidence type="ECO:0000259" key="2">
    <source>
        <dbReference type="PROSITE" id="PS50160"/>
    </source>
</evidence>
<dbReference type="EMBL" id="MG592574">
    <property type="protein sequence ID" value="AUR95245.1"/>
    <property type="molecule type" value="Genomic_DNA"/>
</dbReference>
<dbReference type="Gene3D" id="3.30.470.30">
    <property type="entry name" value="DNA ligase/mRNA capping enzyme"/>
    <property type="match status" value="1"/>
</dbReference>
<dbReference type="GO" id="GO:0006281">
    <property type="term" value="P:DNA repair"/>
    <property type="evidence" value="ECO:0007669"/>
    <property type="project" value="InterPro"/>
</dbReference>
<name>A0A2I7RNM4_9CAUD</name>
<dbReference type="GO" id="GO:0005524">
    <property type="term" value="F:ATP binding"/>
    <property type="evidence" value="ECO:0007669"/>
    <property type="project" value="InterPro"/>
</dbReference>
<organism evidence="3 4">
    <name type="scientific">Vibrio phage 1.204.O._10N.222.46.F12</name>
    <dbReference type="NCBI Taxonomy" id="1881263"/>
    <lineage>
        <taxon>Viruses</taxon>
        <taxon>Duplodnaviria</taxon>
        <taxon>Heunggongvirae</taxon>
        <taxon>Uroviricota</taxon>
        <taxon>Caudoviricetes</taxon>
        <taxon>Autographivirales</taxon>
        <taxon>Cyclitvirus</taxon>
        <taxon>Cyclitvirus cyclit</taxon>
    </lineage>
</organism>
<dbReference type="SUPFAM" id="SSF56091">
    <property type="entry name" value="DNA ligase/mRNA capping enzyme, catalytic domain"/>
    <property type="match status" value="1"/>
</dbReference>
<evidence type="ECO:0000313" key="3">
    <source>
        <dbReference type="EMBL" id="AUR95245.1"/>
    </source>
</evidence>
<accession>A0A2I7RNM4</accession>
<evidence type="ECO:0000313" key="4">
    <source>
        <dbReference type="Proteomes" id="UP000269294"/>
    </source>
</evidence>
<keyword evidence="4" id="KW-1185">Reference proteome</keyword>
<protein>
    <recommendedName>
        <fullName evidence="1">DNA ligase</fullName>
    </recommendedName>
</protein>
<proteinExistence type="predicted"/>
<reference evidence="3 4" key="1">
    <citation type="submission" date="2017-11" db="EMBL/GenBank/DDBJ databases">
        <title>A major lineage of nontailed dsDNA viruses as unrecognized killers of marine bacteria.</title>
        <authorList>
            <person name="Kauffman K.M."/>
            <person name="Hussain F.A."/>
            <person name="Yang J."/>
            <person name="Arevalo P."/>
            <person name="Brown J.M."/>
            <person name="Chang W.K."/>
            <person name="VanInsberghe D."/>
            <person name="Elsherbini J."/>
            <person name="Cutler M.B."/>
            <person name="Kelly L."/>
            <person name="Polz M.F."/>
        </authorList>
    </citation>
    <scope>NUCLEOTIDE SEQUENCE [LARGE SCALE GENOMIC DNA]</scope>
</reference>
<dbReference type="PROSITE" id="PS50160">
    <property type="entry name" value="DNA_LIGASE_A3"/>
    <property type="match status" value="1"/>
</dbReference>